<dbReference type="InterPro" id="IPR022044">
    <property type="entry name" value="TcdB_toxin_mid/C"/>
</dbReference>
<dbReference type="SUPFAM" id="SSF69318">
    <property type="entry name" value="Integrin alpha N-terminal domain"/>
    <property type="match status" value="1"/>
</dbReference>
<keyword evidence="4" id="KW-0843">Virulence</keyword>
<evidence type="ECO:0000313" key="9">
    <source>
        <dbReference type="Proteomes" id="UP000614216"/>
    </source>
</evidence>
<name>A0A937KED1_9BACT</name>
<keyword evidence="2" id="KW-0964">Secreted</keyword>
<dbReference type="Pfam" id="PF12256">
    <property type="entry name" value="TcdB_toxin_midN"/>
    <property type="match status" value="1"/>
</dbReference>
<feature type="compositionally biased region" description="Low complexity" evidence="5">
    <location>
        <begin position="1"/>
        <end position="17"/>
    </location>
</feature>
<dbReference type="InterPro" id="IPR013517">
    <property type="entry name" value="FG-GAP"/>
</dbReference>
<protein>
    <submittedName>
        <fullName evidence="8">VCBS repeat-containing protein</fullName>
    </submittedName>
</protein>
<evidence type="ECO:0000256" key="2">
    <source>
        <dbReference type="ARBA" id="ARBA00022525"/>
    </source>
</evidence>
<dbReference type="EMBL" id="JAEUGD010000042">
    <property type="protein sequence ID" value="MBL6447078.1"/>
    <property type="molecule type" value="Genomic_DNA"/>
</dbReference>
<dbReference type="Proteomes" id="UP000614216">
    <property type="component" value="Unassembled WGS sequence"/>
</dbReference>
<evidence type="ECO:0000256" key="3">
    <source>
        <dbReference type="ARBA" id="ARBA00022729"/>
    </source>
</evidence>
<dbReference type="NCBIfam" id="TIGR03696">
    <property type="entry name" value="Rhs_assc_core"/>
    <property type="match status" value="1"/>
</dbReference>
<comment type="subcellular location">
    <subcellularLocation>
        <location evidence="1">Secreted</location>
    </subcellularLocation>
</comment>
<dbReference type="PRINTS" id="PR01341">
    <property type="entry name" value="SALSPVBPROT"/>
</dbReference>
<organism evidence="8 9">
    <name type="scientific">Fulvivirga marina</name>
    <dbReference type="NCBI Taxonomy" id="2494733"/>
    <lineage>
        <taxon>Bacteria</taxon>
        <taxon>Pseudomonadati</taxon>
        <taxon>Bacteroidota</taxon>
        <taxon>Cytophagia</taxon>
        <taxon>Cytophagales</taxon>
        <taxon>Fulvivirgaceae</taxon>
        <taxon>Fulvivirga</taxon>
    </lineage>
</organism>
<evidence type="ECO:0000259" key="6">
    <source>
        <dbReference type="Pfam" id="PF12255"/>
    </source>
</evidence>
<dbReference type="Pfam" id="PF12255">
    <property type="entry name" value="TcdB_toxin_midC"/>
    <property type="match status" value="1"/>
</dbReference>
<dbReference type="PANTHER" id="PTHR32305:SF15">
    <property type="entry name" value="PROTEIN RHSA-RELATED"/>
    <property type="match status" value="1"/>
</dbReference>
<proteinExistence type="predicted"/>
<evidence type="ECO:0000256" key="4">
    <source>
        <dbReference type="ARBA" id="ARBA00023026"/>
    </source>
</evidence>
<evidence type="ECO:0000256" key="5">
    <source>
        <dbReference type="SAM" id="MobiDB-lite"/>
    </source>
</evidence>
<reference evidence="8" key="1">
    <citation type="submission" date="2021-01" db="EMBL/GenBank/DDBJ databases">
        <title>Fulvivirga kasyanovii gen. nov., sp nov., a novel member of the phylum Bacteroidetes isolated from seawater in a mussel farm.</title>
        <authorList>
            <person name="Zhao L.-H."/>
            <person name="Wang Z.-J."/>
        </authorList>
    </citation>
    <scope>NUCLEOTIDE SEQUENCE</scope>
    <source>
        <strain evidence="8">29W222</strain>
    </source>
</reference>
<feature type="domain" description="Insecticide toxin TcdB middle/C-terminal" evidence="6">
    <location>
        <begin position="932"/>
        <end position="1085"/>
    </location>
</feature>
<dbReference type="Gene3D" id="2.180.10.10">
    <property type="entry name" value="RHS repeat-associated core"/>
    <property type="match status" value="1"/>
</dbReference>
<gene>
    <name evidence="8" type="ORF">JMN32_12220</name>
</gene>
<dbReference type="GO" id="GO:0005737">
    <property type="term" value="C:cytoplasm"/>
    <property type="evidence" value="ECO:0007669"/>
    <property type="project" value="InterPro"/>
</dbReference>
<accession>A0A937KED1</accession>
<dbReference type="InterPro" id="IPR003284">
    <property type="entry name" value="Sal_SpvB"/>
</dbReference>
<dbReference type="RefSeq" id="WP_202856606.1">
    <property type="nucleotide sequence ID" value="NZ_JAEUGD010000042.1"/>
</dbReference>
<dbReference type="InterPro" id="IPR050708">
    <property type="entry name" value="T6SS_VgrG/RHS"/>
</dbReference>
<feature type="region of interest" description="Disordered" evidence="5">
    <location>
        <begin position="1"/>
        <end position="33"/>
    </location>
</feature>
<sequence length="2540" mass="286389">MKNKSQNSNDDSDSSGSVRIDAPSQERATKSNAIEIPSISLPKGGGAIKGIDEKFQINSANGTAGFNIPLPLSSGRNNFSPSLGLSYNSGAGNSIFGLGWSVGINSIKRKTDKELPRYQDSHAEDTFMLSGAEDLVPLLINKEGEDWKINITQQNGLTIKQYRPRIEGVFSKIEKISGGDNTFWKVTSNTNVVTFFGATANARIADPADSSRIYEWLPEFSYDNKGDLIYYEYKEENLDNVPHALFEKNRINGIALFTNKYLKKIRYGNKDAFYPEPNQPYTSPAYGGTYFFDAVFDYGEHHEATPSMEETEPWDYRPDAFSSYRSGFEIRTNRRCKRVLMFHTFPELNAGVPTLVRSLDTEYLPSTELEKKSTRPCECSYLIGVTQNGYIRKQDGSYSVKSLPKMSFDYQWLHWDTEIKEVQDTSLVHAPSGLSNTYQWVDLFSEGINGILTEQADSWYYKSNLGTDEQGHLHFTPAKAVIPKPSFSGLSGGTLQLQDLEGEGLKQITINSPGTQGYFAMDEAGQWEPFKAFIHQLDINLSDPNVRMLDINGDGKPEVLLSDQGAFWWWENLGKKGYGPAQHVPKPYDEEQGPTIVFHDREQRIYLADMSGDGLTDIVRIRNGEISYWPNLGYGYFGAKVAMSNSPIFDLPDLYNSDYIHLADISGTGATDIIYLGTNTFKAYLNFSGNSWSSATLIDPFFPAEKPNRIHVTDLLGNGTSCLVWSSPLPAYKHAPMKYIDLMGGKKPHIMVCFENGTGKKTEIAYKSSTAYYLADKKKGMPWITKLPFPVQCVSKLVITEEVTQVRFTSEYSYHHGYYDHAEREFRGFGRVEQLDTEYFDIFSASQASNVVEPEHHQPPVLTKTWYHTGAYINKNKILTQFKKEYWYEAMKDLGFEVVTDEYELPDAIITASPNLKNSDVDDLNAQECREALRACKGMVLRQEVFAMDAGETPGSEDIRKQATPYTVATHNCNIQLIQPRGDNKHAAFVVKESEAITYSYERNVEDPRIAHNLNLEIDDYGNILKSVAIVYPRRKDEEILTDEPTDSTHIRVAKMHARNAQKKYLITFAQNDYTNDSISPDTYLLRQGWQTRTFEVTGLTPNKSIFAPSEFQDFDNWEALEYHKIAPGTTPQKRLIEHIKTKFYSNDLTSPLPDGQLGQWPLQYENYQLAYTPSLLQDLFTPSEHATAFEVTDSDMLNGKFYQDNTNWWIRSGTTQFVDTGGTLDDAKNRFLSPTAYTDPFGTKSEVFYDPLHLFINRTLDALGNETQVLQFDYRTLSPVKSRDLNDNISSIITDELGMVKASSVEGKDNDNDLTGEEGDNLSGLSAITDDPEQAQIDNFFAIAQGGGICNYTQLESVARGLLQSASARMVYLLNQKPVVVASIVREEHASLGTESPLSISFEYSDGFGKVAMKKVQAEAGIAKKATLQPDGSYDVQALDTGNQLRWVGNGRSVLNNKGNPIKQYEPYFSVTPAYENAPELVETGVSPTLFYDSVGRLIRTELPDGTFSKVEFNAWKQYTYDTNDTVIDSNWYLERMALPDNNPEKKAAIKAKLHYDTPSCMIQDTLGRPILAIDHNRFKDADNNLKKELLYTYSEIDIEGNILSITDARGNKVMEYRYDMLGHRVTQKSMDAGRRWMLSNVLGNPVKSWDERKYEFSFKYDALHRPTEKWVRGGEDTVPVNILFERLIYGEGQPDDKQKNLRGQAAILYDSAGKVTSDTYDFKGNLLSSTRIFAKKYKNIPNWDVSNPDDLLEGSDYTFGSSTEFDAVNRPVKHINPDGSETSHIFNPAGFLEKVSLKKGSSTTDYVQNIDYDEKGQRKSIMYGNNVLTKYDYDPKTFRLHQLRSTKNNNEVLQDLNYTYDPSGNITQIDDKAIPTVFYNNQKVNGKNEYTYDALYRLMAATGREQNTNSPNYGAGDNWNDGHSQISHNSGDPMAMHEYTQKYLYDQVGNILQMKHVAGTHSWTRDYAYENKNNRLVSTDIANSSYTYQHHTQHGYITEMPHLPLMVWNFKEELAATSKQVKNDGTPETTWYIYDSGGQRVRKVTENEASEGNTPTLKDERLYLGAFEVYRHENGLERETLHIMDDQKRIAMIDTETEPKFFLGIKVGSTVTTTIRYQLGNHLGSSSLELNENAEVISYEEHHPYGTTAYQAKNAAIKAAAKRYRYTGMERDEETGLEYHSARYYLPWLGRWIKTDPNSIADGLNIYRYVSNNPVIKYDSKGTDEVTIYHRTTESGAKSMAKEGVKLDVSKGHVWAGKGFYGRDTPNISNTSGATGDVIVKQKISTDRIVDLDELSKRPGAGKNITTALQDTVEGKQIRTQIYKQMYDAGDQAARTLGRKPSDAAIDRYFRDYMDKTIQRVAPHADAVKWTDADGSVTYVVKKETALIGKAEKAGTMSGSNFIPKKVAKEAVEEVVEEITEKVPSKVKAKPPKVKPKGKAGNITSIIVGLTIGIGLSLWASEAQAKPKSERTALDETIIATDRYNLLDPMSWLTAPAEFIIDETNKEVDRRQAETKQSRPFVEIEVMECLFGGPGFCF</sequence>
<feature type="domain" description="Insecticide toxin TcdB middle/N-terminal" evidence="7">
    <location>
        <begin position="710"/>
        <end position="839"/>
    </location>
</feature>
<evidence type="ECO:0000313" key="8">
    <source>
        <dbReference type="EMBL" id="MBL6447078.1"/>
    </source>
</evidence>
<dbReference type="Pfam" id="PF03534">
    <property type="entry name" value="SpvB"/>
    <property type="match status" value="1"/>
</dbReference>
<comment type="caution">
    <text evidence="8">The sequence shown here is derived from an EMBL/GenBank/DDBJ whole genome shotgun (WGS) entry which is preliminary data.</text>
</comment>
<dbReference type="InterPro" id="IPR022045">
    <property type="entry name" value="TcdB_toxin_mid/N"/>
</dbReference>
<dbReference type="InterPro" id="IPR028994">
    <property type="entry name" value="Integrin_alpha_N"/>
</dbReference>
<evidence type="ECO:0000256" key="1">
    <source>
        <dbReference type="ARBA" id="ARBA00004613"/>
    </source>
</evidence>
<keyword evidence="3" id="KW-0732">Signal</keyword>
<dbReference type="Pfam" id="PF13517">
    <property type="entry name" value="FG-GAP_3"/>
    <property type="match status" value="1"/>
</dbReference>
<dbReference type="GO" id="GO:0005576">
    <property type="term" value="C:extracellular region"/>
    <property type="evidence" value="ECO:0007669"/>
    <property type="project" value="UniProtKB-SubCell"/>
</dbReference>
<evidence type="ECO:0000259" key="7">
    <source>
        <dbReference type="Pfam" id="PF12256"/>
    </source>
</evidence>
<dbReference type="InterPro" id="IPR022385">
    <property type="entry name" value="Rhs_assc_core"/>
</dbReference>
<dbReference type="PANTHER" id="PTHR32305">
    <property type="match status" value="1"/>
</dbReference>
<keyword evidence="9" id="KW-1185">Reference proteome</keyword>